<dbReference type="InterPro" id="IPR058163">
    <property type="entry name" value="LysR-type_TF_proteobact-type"/>
</dbReference>
<organism evidence="6 7">
    <name type="scientific">Brevundimonas kwangchunensis</name>
    <dbReference type="NCBI Taxonomy" id="322163"/>
    <lineage>
        <taxon>Bacteria</taxon>
        <taxon>Pseudomonadati</taxon>
        <taxon>Pseudomonadota</taxon>
        <taxon>Alphaproteobacteria</taxon>
        <taxon>Caulobacterales</taxon>
        <taxon>Caulobacteraceae</taxon>
        <taxon>Brevundimonas</taxon>
    </lineage>
</organism>
<dbReference type="SUPFAM" id="SSF46785">
    <property type="entry name" value="Winged helix' DNA-binding domain"/>
    <property type="match status" value="1"/>
</dbReference>
<accession>A0ABN1GGD1</accession>
<evidence type="ECO:0000256" key="1">
    <source>
        <dbReference type="ARBA" id="ARBA00009437"/>
    </source>
</evidence>
<dbReference type="Pfam" id="PF00126">
    <property type="entry name" value="HTH_1"/>
    <property type="match status" value="1"/>
</dbReference>
<dbReference type="SUPFAM" id="SSF53850">
    <property type="entry name" value="Periplasmic binding protein-like II"/>
    <property type="match status" value="1"/>
</dbReference>
<evidence type="ECO:0000256" key="2">
    <source>
        <dbReference type="ARBA" id="ARBA00023015"/>
    </source>
</evidence>
<keyword evidence="4" id="KW-0804">Transcription</keyword>
<dbReference type="Pfam" id="PF03466">
    <property type="entry name" value="LysR_substrate"/>
    <property type="match status" value="1"/>
</dbReference>
<dbReference type="EMBL" id="BAAAGA010000001">
    <property type="protein sequence ID" value="GAA0610933.1"/>
    <property type="molecule type" value="Genomic_DNA"/>
</dbReference>
<keyword evidence="2" id="KW-0805">Transcription regulation</keyword>
<dbReference type="PANTHER" id="PTHR30537:SF26">
    <property type="entry name" value="GLYCINE CLEAVAGE SYSTEM TRANSCRIPTIONAL ACTIVATOR"/>
    <property type="match status" value="1"/>
</dbReference>
<proteinExistence type="inferred from homology"/>
<gene>
    <name evidence="6" type="ORF">GCM10009422_02220</name>
</gene>
<evidence type="ECO:0000256" key="4">
    <source>
        <dbReference type="ARBA" id="ARBA00023163"/>
    </source>
</evidence>
<dbReference type="InterPro" id="IPR036388">
    <property type="entry name" value="WH-like_DNA-bd_sf"/>
</dbReference>
<dbReference type="Gene3D" id="1.10.10.10">
    <property type="entry name" value="Winged helix-like DNA-binding domain superfamily/Winged helix DNA-binding domain"/>
    <property type="match status" value="1"/>
</dbReference>
<reference evidence="6 7" key="1">
    <citation type="journal article" date="2019" name="Int. J. Syst. Evol. Microbiol.">
        <title>The Global Catalogue of Microorganisms (GCM) 10K type strain sequencing project: providing services to taxonomists for standard genome sequencing and annotation.</title>
        <authorList>
            <consortium name="The Broad Institute Genomics Platform"/>
            <consortium name="The Broad Institute Genome Sequencing Center for Infectious Disease"/>
            <person name="Wu L."/>
            <person name="Ma J."/>
        </authorList>
    </citation>
    <scope>NUCLEOTIDE SEQUENCE [LARGE SCALE GENOMIC DNA]</scope>
    <source>
        <strain evidence="6 7">JCM 12928</strain>
    </source>
</reference>
<name>A0ABN1GGD1_9CAUL</name>
<dbReference type="Proteomes" id="UP001501352">
    <property type="component" value="Unassembled WGS sequence"/>
</dbReference>
<comment type="similarity">
    <text evidence="1">Belongs to the LysR transcriptional regulatory family.</text>
</comment>
<protein>
    <submittedName>
        <fullName evidence="6">LysR substrate-binding domain-containing protein</fullName>
    </submittedName>
</protein>
<dbReference type="InterPro" id="IPR005119">
    <property type="entry name" value="LysR_subst-bd"/>
</dbReference>
<dbReference type="InterPro" id="IPR000847">
    <property type="entry name" value="LysR_HTH_N"/>
</dbReference>
<dbReference type="PANTHER" id="PTHR30537">
    <property type="entry name" value="HTH-TYPE TRANSCRIPTIONAL REGULATOR"/>
    <property type="match status" value="1"/>
</dbReference>
<feature type="domain" description="HTH lysR-type" evidence="5">
    <location>
        <begin position="8"/>
        <end position="65"/>
    </location>
</feature>
<evidence type="ECO:0000313" key="7">
    <source>
        <dbReference type="Proteomes" id="UP001501352"/>
    </source>
</evidence>
<sequence length="318" mass="34722">MADPLAGIPLASIRVFEAAARLKSFTRAAEELGMTQAAVSWQIKALEGRLGQSLFRRLPREVQPTEAGERLSSASTEAITLLRRAITDLTEADEHILSVTTLATLATQWLAPRLGAFQLANPGLAVRLDTNPALLDLNREGFDVGMRSGHGDWPGLESQMVMPSVFTPLCSPAMAERLKLKTPADLIEAPRIGLEKEWAVWFAALGLSSEGRKQSTRLTADYQVLEVAAALGDQGVALASPILFAREIAAGLLVRPFEEMVSFHTGYYLVWPEGRRRSPKIKRFRDWLMAQADADPAVVAARAGNEERTAEKAKALRP</sequence>
<dbReference type="PRINTS" id="PR00039">
    <property type="entry name" value="HTHLYSR"/>
</dbReference>
<dbReference type="Gene3D" id="3.40.190.10">
    <property type="entry name" value="Periplasmic binding protein-like II"/>
    <property type="match status" value="2"/>
</dbReference>
<dbReference type="CDD" id="cd08432">
    <property type="entry name" value="PBP2_GcdR_TrpI_HvrB_AmpR_like"/>
    <property type="match status" value="1"/>
</dbReference>
<evidence type="ECO:0000256" key="3">
    <source>
        <dbReference type="ARBA" id="ARBA00023125"/>
    </source>
</evidence>
<dbReference type="PROSITE" id="PS50931">
    <property type="entry name" value="HTH_LYSR"/>
    <property type="match status" value="1"/>
</dbReference>
<comment type="caution">
    <text evidence="6">The sequence shown here is derived from an EMBL/GenBank/DDBJ whole genome shotgun (WGS) entry which is preliminary data.</text>
</comment>
<keyword evidence="7" id="KW-1185">Reference proteome</keyword>
<keyword evidence="3" id="KW-0238">DNA-binding</keyword>
<evidence type="ECO:0000259" key="5">
    <source>
        <dbReference type="PROSITE" id="PS50931"/>
    </source>
</evidence>
<dbReference type="InterPro" id="IPR036390">
    <property type="entry name" value="WH_DNA-bd_sf"/>
</dbReference>
<dbReference type="RefSeq" id="WP_343789063.1">
    <property type="nucleotide sequence ID" value="NZ_BAAAGA010000001.1"/>
</dbReference>
<evidence type="ECO:0000313" key="6">
    <source>
        <dbReference type="EMBL" id="GAA0610933.1"/>
    </source>
</evidence>